<evidence type="ECO:0000313" key="3">
    <source>
        <dbReference type="Proteomes" id="UP001501231"/>
    </source>
</evidence>
<name>A0ABP5VS15_9ACTN</name>
<organism evidence="2 3">
    <name type="scientific">Actinomadura vinacea</name>
    <dbReference type="NCBI Taxonomy" id="115336"/>
    <lineage>
        <taxon>Bacteria</taxon>
        <taxon>Bacillati</taxon>
        <taxon>Actinomycetota</taxon>
        <taxon>Actinomycetes</taxon>
        <taxon>Streptosporangiales</taxon>
        <taxon>Thermomonosporaceae</taxon>
        <taxon>Actinomadura</taxon>
    </lineage>
</organism>
<dbReference type="EMBL" id="BAAARW010000006">
    <property type="protein sequence ID" value="GAA2410499.1"/>
    <property type="molecule type" value="Genomic_DNA"/>
</dbReference>
<dbReference type="Pfam" id="PF13649">
    <property type="entry name" value="Methyltransf_25"/>
    <property type="match status" value="1"/>
</dbReference>
<dbReference type="PANTHER" id="PTHR44068">
    <property type="entry name" value="ZGC:194242"/>
    <property type="match status" value="1"/>
</dbReference>
<keyword evidence="2" id="KW-0489">Methyltransferase</keyword>
<evidence type="ECO:0000313" key="2">
    <source>
        <dbReference type="EMBL" id="GAA2410499.1"/>
    </source>
</evidence>
<feature type="domain" description="Methyltransferase" evidence="1">
    <location>
        <begin position="70"/>
        <end position="164"/>
    </location>
</feature>
<sequence>MPVEETVDASSSDIAKAYADIAPLALRYWGPNLHYGFWTGPGDTSPIEVATARLAAIVIERLRVRPGDRVLDLGCGYGHPAVEVARATGAHVTAVDIDPRAVAEAAEHARRSGLADLVRVTRCDARELPFPENTFDAVLSLESTPHFDITELYPLIRRILRPGGRLVVETPILLEPMNPALGKRVADFFDLLRIRSFETPETHRETAERSGLRVTELADITRNVNGSFDRLVRRLRRHRDELAAEYGAAEAARLIEVFAGWAQVSEIGAMIMVASRPAATGTTDEGEGRTWPTHT</sequence>
<dbReference type="GO" id="GO:0032259">
    <property type="term" value="P:methylation"/>
    <property type="evidence" value="ECO:0007669"/>
    <property type="project" value="UniProtKB-KW"/>
</dbReference>
<dbReference type="Gene3D" id="3.40.50.150">
    <property type="entry name" value="Vaccinia Virus protein VP39"/>
    <property type="match status" value="1"/>
</dbReference>
<accession>A0ABP5VS15</accession>
<dbReference type="InterPro" id="IPR029063">
    <property type="entry name" value="SAM-dependent_MTases_sf"/>
</dbReference>
<keyword evidence="2" id="KW-0808">Transferase</keyword>
<comment type="caution">
    <text evidence="2">The sequence shown here is derived from an EMBL/GenBank/DDBJ whole genome shotgun (WGS) entry which is preliminary data.</text>
</comment>
<dbReference type="GO" id="GO:0008168">
    <property type="term" value="F:methyltransferase activity"/>
    <property type="evidence" value="ECO:0007669"/>
    <property type="project" value="UniProtKB-KW"/>
</dbReference>
<dbReference type="PANTHER" id="PTHR44068:SF11">
    <property type="entry name" value="GERANYL DIPHOSPHATE 2-C-METHYLTRANSFERASE"/>
    <property type="match status" value="1"/>
</dbReference>
<dbReference type="InterPro" id="IPR041698">
    <property type="entry name" value="Methyltransf_25"/>
</dbReference>
<dbReference type="InterPro" id="IPR050447">
    <property type="entry name" value="Erg6_SMT_methyltransf"/>
</dbReference>
<dbReference type="Proteomes" id="UP001501231">
    <property type="component" value="Unassembled WGS sequence"/>
</dbReference>
<dbReference type="CDD" id="cd02440">
    <property type="entry name" value="AdoMet_MTases"/>
    <property type="match status" value="1"/>
</dbReference>
<proteinExistence type="predicted"/>
<evidence type="ECO:0000259" key="1">
    <source>
        <dbReference type="Pfam" id="PF13649"/>
    </source>
</evidence>
<dbReference type="RefSeq" id="WP_344588312.1">
    <property type="nucleotide sequence ID" value="NZ_BAAARW010000006.1"/>
</dbReference>
<gene>
    <name evidence="2" type="ORF">GCM10010191_19230</name>
</gene>
<keyword evidence="3" id="KW-1185">Reference proteome</keyword>
<protein>
    <submittedName>
        <fullName evidence="2">27-O-demethylrifamycin SV methyltransferase</fullName>
    </submittedName>
</protein>
<reference evidence="3" key="1">
    <citation type="journal article" date="2019" name="Int. J. Syst. Evol. Microbiol.">
        <title>The Global Catalogue of Microorganisms (GCM) 10K type strain sequencing project: providing services to taxonomists for standard genome sequencing and annotation.</title>
        <authorList>
            <consortium name="The Broad Institute Genomics Platform"/>
            <consortium name="The Broad Institute Genome Sequencing Center for Infectious Disease"/>
            <person name="Wu L."/>
            <person name="Ma J."/>
        </authorList>
    </citation>
    <scope>NUCLEOTIDE SEQUENCE [LARGE SCALE GENOMIC DNA]</scope>
    <source>
        <strain evidence="3">JCM 3325</strain>
    </source>
</reference>
<dbReference type="SUPFAM" id="SSF53335">
    <property type="entry name" value="S-adenosyl-L-methionine-dependent methyltransferases"/>
    <property type="match status" value="1"/>
</dbReference>